<dbReference type="PANTHER" id="PTHR33122">
    <property type="entry name" value="LIPID BINDING PROTEIN-RELATED"/>
    <property type="match status" value="1"/>
</dbReference>
<dbReference type="SMR" id="A0A8I6WMX9"/>
<dbReference type="SMART" id="SM00499">
    <property type="entry name" value="AAI"/>
    <property type="match status" value="1"/>
</dbReference>
<dbReference type="GO" id="GO:0009627">
    <property type="term" value="P:systemic acquired resistance"/>
    <property type="evidence" value="ECO:0007669"/>
    <property type="project" value="InterPro"/>
</dbReference>
<dbReference type="OrthoDB" id="678526at2759"/>
<dbReference type="InterPro" id="IPR039265">
    <property type="entry name" value="DIR1-like"/>
</dbReference>
<keyword evidence="4" id="KW-1185">Reference proteome</keyword>
<reference evidence="3" key="2">
    <citation type="submission" date="2020-10" db="EMBL/GenBank/DDBJ databases">
        <authorList>
            <person name="Scholz U."/>
            <person name="Mascher M."/>
            <person name="Fiebig A."/>
        </authorList>
    </citation>
    <scope>NUCLEOTIDE SEQUENCE [LARGE SCALE GENOMIC DNA]</scope>
    <source>
        <strain evidence="3">cv. Morex</strain>
    </source>
</reference>
<feature type="signal peptide" evidence="1">
    <location>
        <begin position="1"/>
        <end position="19"/>
    </location>
</feature>
<accession>A0A8I6WMX9</accession>
<feature type="chain" id="PRO_5035155817" description="Bifunctional inhibitor/plant lipid transfer protein/seed storage helical domain-containing protein" evidence="1">
    <location>
        <begin position="20"/>
        <end position="125"/>
    </location>
</feature>
<evidence type="ECO:0000313" key="3">
    <source>
        <dbReference type="EnsemblPlants" id="HORVU.MOREX.r3.2HG0167190.1"/>
    </source>
</evidence>
<dbReference type="CDD" id="cd00010">
    <property type="entry name" value="AAI_LTSS"/>
    <property type="match status" value="1"/>
</dbReference>
<evidence type="ECO:0000259" key="2">
    <source>
        <dbReference type="SMART" id="SM00499"/>
    </source>
</evidence>
<dbReference type="EnsemblPlants" id="HORVU.MOREX.r3.2HG0167190.1">
    <property type="protein sequence ID" value="HORVU.MOREX.r3.2HG0167190.1"/>
    <property type="gene ID" value="HORVU.MOREX.r3.2HG0167190"/>
</dbReference>
<dbReference type="GeneID" id="123428246"/>
<dbReference type="InterPro" id="IPR036312">
    <property type="entry name" value="Bifun_inhib/LTP/seed_sf"/>
</dbReference>
<evidence type="ECO:0000256" key="1">
    <source>
        <dbReference type="SAM" id="SignalP"/>
    </source>
</evidence>
<dbReference type="Proteomes" id="UP000011116">
    <property type="component" value="Chromosome 2H"/>
</dbReference>
<name>A0A8I6WMX9_HORVV</name>
<proteinExistence type="predicted"/>
<sequence length="125" mass="13033">MRSLVSVSAAALILAAVLATAPRLAGGKGECGATPPEQEALKLAPCIAAGKDLDSKPSDRCCAAVKEIGERSPECLCAVLLSNIVRRVGVKPEVAITIPKRCDLADRPVGYKCGNYTMPSLQLKD</sequence>
<dbReference type="SUPFAM" id="SSF47699">
    <property type="entry name" value="Bifunctional inhibitor/lipid-transfer protein/seed storage 2S albumin"/>
    <property type="match status" value="1"/>
</dbReference>
<dbReference type="InterPro" id="IPR016140">
    <property type="entry name" value="Bifunc_inhib/LTP/seed_store"/>
</dbReference>
<dbReference type="Gramene" id="HORVU.MOREX.r3.2HG0167190.1">
    <property type="protein sequence ID" value="HORVU.MOREX.r3.2HG0167190.1"/>
    <property type="gene ID" value="HORVU.MOREX.r3.2HG0167190"/>
</dbReference>
<dbReference type="KEGG" id="hvg:123428246"/>
<gene>
    <name evidence="3" type="primary">LOC123428246</name>
</gene>
<organism evidence="3 4">
    <name type="scientific">Hordeum vulgare subsp. vulgare</name>
    <name type="common">Domesticated barley</name>
    <dbReference type="NCBI Taxonomy" id="112509"/>
    <lineage>
        <taxon>Eukaryota</taxon>
        <taxon>Viridiplantae</taxon>
        <taxon>Streptophyta</taxon>
        <taxon>Embryophyta</taxon>
        <taxon>Tracheophyta</taxon>
        <taxon>Spermatophyta</taxon>
        <taxon>Magnoliopsida</taxon>
        <taxon>Liliopsida</taxon>
        <taxon>Poales</taxon>
        <taxon>Poaceae</taxon>
        <taxon>BOP clade</taxon>
        <taxon>Pooideae</taxon>
        <taxon>Triticodae</taxon>
        <taxon>Triticeae</taxon>
        <taxon>Hordeinae</taxon>
        <taxon>Hordeum</taxon>
    </lineage>
</organism>
<dbReference type="Gene3D" id="1.10.110.10">
    <property type="entry name" value="Plant lipid-transfer and hydrophobic proteins"/>
    <property type="match status" value="1"/>
</dbReference>
<dbReference type="GO" id="GO:0005504">
    <property type="term" value="F:fatty acid binding"/>
    <property type="evidence" value="ECO:0007669"/>
    <property type="project" value="InterPro"/>
</dbReference>
<feature type="domain" description="Bifunctional inhibitor/plant lipid transfer protein/seed storage helical" evidence="2">
    <location>
        <begin position="31"/>
        <end position="113"/>
    </location>
</feature>
<dbReference type="Gramene" id="HORVU.MOREX.r2.2HG0137820.1">
    <property type="protein sequence ID" value="HORVU.MOREX.r2.2HG0137820.1"/>
    <property type="gene ID" value="HORVU.MOREX.r2.2HG0137820"/>
</dbReference>
<evidence type="ECO:0000313" key="4">
    <source>
        <dbReference type="Proteomes" id="UP000011116"/>
    </source>
</evidence>
<reference evidence="3" key="3">
    <citation type="submission" date="2022-01" db="UniProtKB">
        <authorList>
            <consortium name="EnsemblPlants"/>
        </authorList>
    </citation>
    <scope>IDENTIFICATION</scope>
    <source>
        <strain evidence="3">subsp. vulgare</strain>
    </source>
</reference>
<reference evidence="4" key="1">
    <citation type="journal article" date="2012" name="Nature">
        <title>A physical, genetic and functional sequence assembly of the barley genome.</title>
        <authorList>
            <consortium name="The International Barley Genome Sequencing Consortium"/>
            <person name="Mayer K.F."/>
            <person name="Waugh R."/>
            <person name="Brown J.W."/>
            <person name="Schulman A."/>
            <person name="Langridge P."/>
            <person name="Platzer M."/>
            <person name="Fincher G.B."/>
            <person name="Muehlbauer G.J."/>
            <person name="Sato K."/>
            <person name="Close T.J."/>
            <person name="Wise R.P."/>
            <person name="Stein N."/>
        </authorList>
    </citation>
    <scope>NUCLEOTIDE SEQUENCE [LARGE SCALE GENOMIC DNA]</scope>
    <source>
        <strain evidence="4">cv. Morex</strain>
    </source>
</reference>
<keyword evidence="1" id="KW-0732">Signal</keyword>
<dbReference type="PANTHER" id="PTHR33122:SF57">
    <property type="entry name" value="BIFUNCTIONAL INHIBITOR_PLANT LIPID TRANSFER PROTEIN_SEED STORAGE HELICAL DOMAIN-CONTAINING PROTEIN"/>
    <property type="match status" value="1"/>
</dbReference>
<dbReference type="Pfam" id="PF14368">
    <property type="entry name" value="LTP_2"/>
    <property type="match status" value="1"/>
</dbReference>
<dbReference type="AlphaFoldDB" id="A0A8I6WMX9"/>
<protein>
    <recommendedName>
        <fullName evidence="2">Bifunctional inhibitor/plant lipid transfer protein/seed storage helical domain-containing protein</fullName>
    </recommendedName>
</protein>
<dbReference type="RefSeq" id="XP_044968372.1">
    <property type="nucleotide sequence ID" value="XM_045112437.1"/>
</dbReference>